<keyword evidence="2" id="KW-1185">Reference proteome</keyword>
<evidence type="ECO:0000313" key="1">
    <source>
        <dbReference type="EMBL" id="BAV32517.1"/>
    </source>
</evidence>
<dbReference type="RefSeq" id="WP_096359193.1">
    <property type="nucleotide sequence ID" value="NZ_AP014879.1"/>
</dbReference>
<dbReference type="EMBL" id="AP014879">
    <property type="protein sequence ID" value="BAV32517.1"/>
    <property type="molecule type" value="Genomic_DNA"/>
</dbReference>
<protein>
    <recommendedName>
        <fullName evidence="3">LITAF-like zinc ribbon domain containing protein</fullName>
    </recommendedName>
</protein>
<dbReference type="InParanoid" id="A0A1B4XCG7"/>
<dbReference type="PIRSF" id="PIRSF037225">
    <property type="entry name" value="UCP037225"/>
    <property type="match status" value="1"/>
</dbReference>
<reference evidence="1 2" key="1">
    <citation type="submission" date="2015-05" db="EMBL/GenBank/DDBJ databases">
        <title>Complete genome sequence of a sulfur-oxidizing gammaproteobacterium strain HA5.</title>
        <authorList>
            <person name="Miura A."/>
            <person name="Kojima H."/>
            <person name="Fukui M."/>
        </authorList>
    </citation>
    <scope>NUCLEOTIDE SEQUENCE [LARGE SCALE GENOMIC DNA]</scope>
    <source>
        <strain evidence="1 2">HA5</strain>
    </source>
</reference>
<organism evidence="1 2">
    <name type="scientific">Sulfuricaulis limicola</name>
    <dbReference type="NCBI Taxonomy" id="1620215"/>
    <lineage>
        <taxon>Bacteria</taxon>
        <taxon>Pseudomonadati</taxon>
        <taxon>Pseudomonadota</taxon>
        <taxon>Gammaproteobacteria</taxon>
        <taxon>Acidiferrobacterales</taxon>
        <taxon>Acidiferrobacteraceae</taxon>
        <taxon>Sulfuricaulis</taxon>
    </lineage>
</organism>
<proteinExistence type="predicted"/>
<evidence type="ECO:0000313" key="2">
    <source>
        <dbReference type="Proteomes" id="UP000243180"/>
    </source>
</evidence>
<dbReference type="InterPro" id="IPR025990">
    <property type="entry name" value="zinc_ribbon_bacterial"/>
</dbReference>
<name>A0A1B4XCG7_9GAMM</name>
<accession>A0A1B4XCG7</accession>
<dbReference type="KEGG" id="slim:SCL_0195"/>
<dbReference type="Proteomes" id="UP000243180">
    <property type="component" value="Chromosome"/>
</dbReference>
<gene>
    <name evidence="1" type="ORF">SCL_0195</name>
</gene>
<dbReference type="AlphaFoldDB" id="A0A1B4XCG7"/>
<sequence>MTSLQSVQCPYCGETFETEIDTSGGNQEYIEDCYVCCRPILFQVEVDVDGELTGLEVHREND</sequence>
<dbReference type="OrthoDB" id="9814566at2"/>
<dbReference type="InterPro" id="IPR017143">
    <property type="entry name" value="UCP037225"/>
</dbReference>
<dbReference type="Pfam" id="PF14255">
    <property type="entry name" value="Zn_ribbon_21"/>
    <property type="match status" value="1"/>
</dbReference>
<evidence type="ECO:0008006" key="3">
    <source>
        <dbReference type="Google" id="ProtNLM"/>
    </source>
</evidence>